<dbReference type="Pfam" id="PF00109">
    <property type="entry name" value="ketoacyl-synt"/>
    <property type="match status" value="2"/>
</dbReference>
<dbReference type="SUPFAM" id="SSF53901">
    <property type="entry name" value="Thiolase-like"/>
    <property type="match status" value="2"/>
</dbReference>
<dbReference type="InterPro" id="IPR055123">
    <property type="entry name" value="SpnB-like_Rossmann"/>
</dbReference>
<dbReference type="CDD" id="cd05195">
    <property type="entry name" value="enoyl_red"/>
    <property type="match status" value="1"/>
</dbReference>
<evidence type="ECO:0000256" key="7">
    <source>
        <dbReference type="SAM" id="MobiDB-lite"/>
    </source>
</evidence>
<dbReference type="Pfam" id="PF21089">
    <property type="entry name" value="PKS_DH_N"/>
    <property type="match status" value="1"/>
</dbReference>
<sequence>MSIPIAVIGMSARVPGGPGLEEFWSLLLRGDEAIRPAPGDRAGPRGRGGFLDRVDGFDAAFFGVPPREAAELDPQQRLMLELTWEALEDARVLPASLHESRTGVFVGAMAEDYGLLQARHAGAETSPFTLTGTRRGFISGRVSHVFGLRGPSVTVDTAQSSSLVAVYQAVQSLRDGDCGLAVAGGVQVNLAEESDDALRELGALSPDGRCRPLDAAANGFVRGEGGGAVVLKPLDAALRDGDRVHCVILGGAVNNDGATPGLTAPSRDAQEEVLRLAYERSGVDPGAVQYVELHGTGTRRGDPVEAAALGSVLGAARPPGDPLLVGSVKANIGHLEAAAGIAGFIKTAAGMSRGRLPATANFADPNPDIDLAGLNLRVHDRPGDWPEGERVAGVSAFGLGGSNCHLVLAGPPRTDSDTDADGDAGEAPAPARGPVPWVVSGRSEQALRAQAGRLAEPAAARPDARDVGRSLAAARTVFEHGAVVTGDHLAGLRDLAEGRDAPGVVRVRRRDGRTALLFPGQGVQRAGMGRRLYETYPAFARALDEVGAALEPAIGTPITEAMWSGGLDRQELVQPAVFAVEVALFRLLESWGVRPDLVAGHSLGEITAAHVAGVLPLADAAEFVAARGRLFEGLASGVAVAVEAGEDEARAALADRLDRADVAAVNGPRSVVIAGDEETVTAVAGHFADAGRRTKRLRIGRAVHSPLVEPLLDELRAVAAGLDWRRPDGGPAVVSSVTGAEVDAARLADPAHWAGNARRTVRFGEALESLHALGARRFVEAGPGTALTDLIPANVSDPAVTVLPCLPRGQDEVRGAVTALAGVHLAGGRVDWDAFFGPDSRLVDLPTYAFQRDRHWLDTAEDRPGPAAPETDTRRLVAETLEQALGAGAAADPDMPFRDLGVDSRMAVVIRDRLSAALGRDLPGSLLFDHPTAAELADALRPDAGTARPEPGARTADRPPSEPGENEDDIAIVAMSCRYPGGVRSPEDLWRLVDEGADAIGPFPDDRGWDLDELPEGPAAGGFLDGAAEFDAAFFGISPREAAGIDPQQRLLLETAWEAFERAGLDRAALRGSRTGVFVGATAQDYGPRLAEPDDGTRGHRLTGTAPSVASGRIAYVLGLRGPAVTVDTACSASLVGVHMAAQAIRQGECDTALAGGVTVLATPGMFLDFGRQQGLASDGRCKAFSADADGTAWAEGAGLAVLQRLGDARRAGRPVLAVLRGSAVNQDGASNGLTAPNGTAQEQVIRDALDRAEIGPEGVDAIEAHGTGTALGDPIEAGALARTYGAARAGGDPVRLGSLKSNIGHAQAAAGIGGLIKMVEALRAGRLPRTLHAAAPSPHVDWDDSGLALLTDPVPWPRADRPRRAAVSSFGISGTNAHVIVEEAAAPPAGEPDRPGPVPLPLSARTGTALRAQAGRVRAFMAAHPEERPADIARTLAARTPMRWRAAVVGDTRDDLMDGLRTLADGGRVPAAVRGYRSPAAVRAEAREAPDPVFVFPGQGAQWRRMALDLLRESPVFRDRMAECERALSAHCDWSLRDVLDSDPLDRVDVVQPALFAVMVSLARLWETAGVRPAAVVGHSQGEIAAACVSGALSLDDAAKVVCLRSQALRKVAGSGGMASVPLPANEIELPGRVWTAAVNGPSSTVVAGDADALDAFVARLQDAGVDARRVDVDYASHTEAMEPMRDPLLADLAGLDPAGPSVPLWSTLTGGPLDRAMDERYWFDNIRGTVRFHDAVCALIDAGHTRFVEVGPHPVLARAIAEAAGEREVTVLGTLRREAGGLAQFLTAAAAAYADGVGVDWGVFVPGGRIVPMPTYPFERKRYWRSAGAGAAGAAGVAGAAKAGHPLLDTEVELPGGGLLRTGRLSVARHPWLADHEVAGEILVPGTAQVEMACSAGARIGHARLRELVLERPLGVPASGEVEVRLLAGADRSVVIESRPSGAHDWTRNATGTLDGDAGPLDDGAEPEPMRHAEQWPPPGADPLPLDGAYDRLAARGYGYGPAFRGLRRAWRDGDDLYAEVGSDQDRGGHRVHPALLDAALHPLLLPGEGPAEVPFVWKGVSCRPAGGSSLRVRLTRDGDGTARLEAADAEGHAVAVVESLDLRPLAGDAPGGLYETRWGELPDGPDGGAPDAHEVHVVPVPDLGGLLPDDAHRAARAVLGRLQEIPDSDAVAVVTSNAQRVLPGDEVNGLAQATVTGLVRSARAERPGRLVLIDGDGDRCSEEALPRALATGESEVAVRRGRLYAPRLAPAVDDEPTPDELTPPDAPDGSAWRLDVTRRGSLDDLALVPAPEAARPLGEGEVRVAVRASGLNFRDVAVALRLVPTERTMGSEGAGIVTETGPGVTTLRRGDRVTGVFERSHGPVAVADARRVVPMPPGWTFARAASVPIVFATAYQCLAEIAELGRGESVLIHAATGGVGLAAVQLARHLGAEVYATASPPKQHVLRDLGLDGDHIASSRDLEFEERFRGRIDVVLNSLARETVDASLRVLRPGGRFVEIGKTDIRDPGAVAAAHPHVRYAAYDLLSVRPERVGEVLRTVLDLHEGGALRPLPVQTHDVRRAPEALRTLRRAEHIGKLVLTVPPPAAFDPAGTVLITGGTGKLGALLARHLVREHGVRRLVLAGRRGRAAEGVPELEAELTRLGAEAAFPACDTADRDALARLLAEHPPTAVVHAAGVLDDGLAATLTGDRVDAVLRPKTDAAWHLHELTRDTDLTAFVMFSSAVGVLGAPGQSNYAAANTWLDALASHRRARGLPAVSLSWGLWDEVGGMTGHLSGEQVDRLRRTGIAPLPAERGLALFDAALRSSREHLVPLHLDVRDVRPGTVPMLADLAGEAPEPAAGDEASGTGLAERLRGASGDDLERVLTAAVCDTAGEILGYPEPGAVGPDDAFKELGFDSLLSVDLRNRVNRELGIELPTTAVMDNPTPAELAGVIRAELPPGHGTAEQKEEGR</sequence>
<dbReference type="Pfam" id="PF22953">
    <property type="entry name" value="SpnB_Rossmann"/>
    <property type="match status" value="1"/>
</dbReference>
<dbReference type="InterPro" id="IPR016039">
    <property type="entry name" value="Thiolase-like"/>
</dbReference>
<dbReference type="SMART" id="SM00823">
    <property type="entry name" value="PKS_PP"/>
    <property type="match status" value="2"/>
</dbReference>
<dbReference type="Pfam" id="PF16197">
    <property type="entry name" value="KAsynt_C_assoc"/>
    <property type="match status" value="2"/>
</dbReference>
<dbReference type="InterPro" id="IPR014031">
    <property type="entry name" value="Ketoacyl_synth_C"/>
</dbReference>
<dbReference type="InterPro" id="IPR009081">
    <property type="entry name" value="PP-bd_ACP"/>
</dbReference>
<dbReference type="InterPro" id="IPR049552">
    <property type="entry name" value="PKS_DH_N"/>
</dbReference>
<proteinExistence type="predicted"/>
<feature type="region of interest" description="Disordered" evidence="7">
    <location>
        <begin position="410"/>
        <end position="436"/>
    </location>
</feature>
<feature type="domain" description="Ketosynthase family 3 (KS3)" evidence="9">
    <location>
        <begin position="967"/>
        <end position="1384"/>
    </location>
</feature>
<feature type="domain" description="PKS/mFAS DH" evidence="10">
    <location>
        <begin position="1847"/>
        <end position="2114"/>
    </location>
</feature>
<reference evidence="11 12" key="1">
    <citation type="submission" date="2021-03" db="EMBL/GenBank/DDBJ databases">
        <authorList>
            <person name="Kanchanasin P."/>
            <person name="Saeng-In P."/>
            <person name="Phongsopitanun W."/>
            <person name="Yuki M."/>
            <person name="Kudo T."/>
            <person name="Ohkuma M."/>
            <person name="Tanasupawat S."/>
        </authorList>
    </citation>
    <scope>NUCLEOTIDE SEQUENCE [LARGE SCALE GENOMIC DNA]</scope>
    <source>
        <strain evidence="11 12">L46</strain>
    </source>
</reference>
<evidence type="ECO:0000256" key="4">
    <source>
        <dbReference type="ARBA" id="ARBA00023268"/>
    </source>
</evidence>
<keyword evidence="12" id="KW-1185">Reference proteome</keyword>
<dbReference type="PROSITE" id="PS52019">
    <property type="entry name" value="PKS_MFAS_DH"/>
    <property type="match status" value="1"/>
</dbReference>
<feature type="domain" description="Carrier" evidence="8">
    <location>
        <begin position="868"/>
        <end position="944"/>
    </location>
</feature>
<dbReference type="Pfam" id="PF00698">
    <property type="entry name" value="Acyl_transf_1"/>
    <property type="match status" value="2"/>
</dbReference>
<dbReference type="SUPFAM" id="SSF50129">
    <property type="entry name" value="GroES-like"/>
    <property type="match status" value="1"/>
</dbReference>
<dbReference type="SUPFAM" id="SSF51735">
    <property type="entry name" value="NAD(P)-binding Rossmann-fold domains"/>
    <property type="match status" value="3"/>
</dbReference>
<dbReference type="SMART" id="SM00826">
    <property type="entry name" value="PKS_DH"/>
    <property type="match status" value="1"/>
</dbReference>
<dbReference type="PROSITE" id="PS50075">
    <property type="entry name" value="CARRIER"/>
    <property type="match status" value="2"/>
</dbReference>
<evidence type="ECO:0000259" key="10">
    <source>
        <dbReference type="PROSITE" id="PS52019"/>
    </source>
</evidence>
<dbReference type="RefSeq" id="WP_208266004.1">
    <property type="nucleotide sequence ID" value="NZ_BAAAGM010000026.1"/>
</dbReference>
<keyword evidence="4" id="KW-0511">Multifunctional enzyme</keyword>
<keyword evidence="2" id="KW-0597">Phosphoprotein</keyword>
<dbReference type="SMART" id="SM00829">
    <property type="entry name" value="PKS_ER"/>
    <property type="match status" value="1"/>
</dbReference>
<dbReference type="SMART" id="SM00827">
    <property type="entry name" value="PKS_AT"/>
    <property type="match status" value="2"/>
</dbReference>
<feature type="region of interest" description="C-terminal hotdog fold" evidence="6">
    <location>
        <begin position="1983"/>
        <end position="2114"/>
    </location>
</feature>
<dbReference type="SUPFAM" id="SSF55048">
    <property type="entry name" value="Probable ACP-binding domain of malonyl-CoA ACP transacylase"/>
    <property type="match status" value="2"/>
</dbReference>
<evidence type="ECO:0000256" key="2">
    <source>
        <dbReference type="ARBA" id="ARBA00022553"/>
    </source>
</evidence>
<dbReference type="InterPro" id="IPR036736">
    <property type="entry name" value="ACP-like_sf"/>
</dbReference>
<dbReference type="SUPFAM" id="SSF52151">
    <property type="entry name" value="FabD/lysophospholipase-like"/>
    <property type="match status" value="2"/>
</dbReference>
<dbReference type="Gene3D" id="3.30.70.3290">
    <property type="match status" value="2"/>
</dbReference>
<dbReference type="InterPro" id="IPR020841">
    <property type="entry name" value="PKS_Beta-ketoAc_synthase_dom"/>
</dbReference>
<dbReference type="SUPFAM" id="SSF47336">
    <property type="entry name" value="ACP-like"/>
    <property type="match status" value="2"/>
</dbReference>
<dbReference type="InterPro" id="IPR018201">
    <property type="entry name" value="Ketoacyl_synth_AS"/>
</dbReference>
<dbReference type="Gene3D" id="3.40.366.10">
    <property type="entry name" value="Malonyl-Coenzyme A Acyl Carrier Protein, domain 2"/>
    <property type="match status" value="2"/>
</dbReference>
<dbReference type="InterPro" id="IPR001227">
    <property type="entry name" value="Ac_transferase_dom_sf"/>
</dbReference>
<dbReference type="PROSITE" id="PS52004">
    <property type="entry name" value="KS3_2"/>
    <property type="match status" value="2"/>
</dbReference>
<dbReference type="Proteomes" id="UP000666915">
    <property type="component" value="Unassembled WGS sequence"/>
</dbReference>
<dbReference type="InterPro" id="IPR049900">
    <property type="entry name" value="PKS_mFAS_DH"/>
</dbReference>
<dbReference type="InterPro" id="IPR020806">
    <property type="entry name" value="PKS_PP-bd"/>
</dbReference>
<dbReference type="InterPro" id="IPR016035">
    <property type="entry name" value="Acyl_Trfase/lysoPLipase"/>
</dbReference>
<dbReference type="Gene3D" id="3.40.47.10">
    <property type="match status" value="2"/>
</dbReference>
<accession>A0ABS3QUL3</accession>
<keyword evidence="3" id="KW-0808">Transferase</keyword>
<feature type="region of interest" description="Disordered" evidence="7">
    <location>
        <begin position="2251"/>
        <end position="2273"/>
    </location>
</feature>
<dbReference type="Pfam" id="PF08659">
    <property type="entry name" value="KR"/>
    <property type="match status" value="1"/>
</dbReference>
<comment type="caution">
    <text evidence="11">The sequence shown here is derived from an EMBL/GenBank/DDBJ whole genome shotgun (WGS) entry which is preliminary data.</text>
</comment>
<dbReference type="InterPro" id="IPR014043">
    <property type="entry name" value="Acyl_transferase_dom"/>
</dbReference>
<dbReference type="Pfam" id="PF02801">
    <property type="entry name" value="Ketoacyl-synt_C"/>
    <property type="match status" value="2"/>
</dbReference>
<feature type="region of interest" description="Disordered" evidence="7">
    <location>
        <begin position="1944"/>
        <end position="1983"/>
    </location>
</feature>
<feature type="domain" description="Carrier" evidence="8">
    <location>
        <begin position="2867"/>
        <end position="2942"/>
    </location>
</feature>
<protein>
    <submittedName>
        <fullName evidence="11">Type I polyketide synthase</fullName>
    </submittedName>
</protein>
<feature type="region of interest" description="Disordered" evidence="7">
    <location>
        <begin position="939"/>
        <end position="968"/>
    </location>
</feature>
<dbReference type="Pfam" id="PF13602">
    <property type="entry name" value="ADH_zinc_N_2"/>
    <property type="match status" value="1"/>
</dbReference>
<dbReference type="InterPro" id="IPR011032">
    <property type="entry name" value="GroES-like_sf"/>
</dbReference>
<feature type="region of interest" description="N-terminal hotdog fold" evidence="6">
    <location>
        <begin position="1847"/>
        <end position="1963"/>
    </location>
</feature>
<dbReference type="InterPro" id="IPR042104">
    <property type="entry name" value="PKS_dehydratase_sf"/>
</dbReference>
<dbReference type="CDD" id="cd08956">
    <property type="entry name" value="KR_3_FAS_SDR_x"/>
    <property type="match status" value="1"/>
</dbReference>
<dbReference type="InterPro" id="IPR014030">
    <property type="entry name" value="Ketoacyl_synth_N"/>
</dbReference>
<dbReference type="PANTHER" id="PTHR43775">
    <property type="entry name" value="FATTY ACID SYNTHASE"/>
    <property type="match status" value="1"/>
</dbReference>
<keyword evidence="5" id="KW-0012">Acyltransferase</keyword>
<feature type="active site" description="Proton donor; for dehydratase activity" evidence="6">
    <location>
        <position position="2040"/>
    </location>
</feature>
<dbReference type="InterPro" id="IPR016036">
    <property type="entry name" value="Malonyl_transacylase_ACP-bd"/>
</dbReference>
<dbReference type="CDD" id="cd00833">
    <property type="entry name" value="PKS"/>
    <property type="match status" value="2"/>
</dbReference>
<dbReference type="SMART" id="SM01294">
    <property type="entry name" value="PKS_PP_betabranch"/>
    <property type="match status" value="1"/>
</dbReference>
<dbReference type="SMART" id="SM00825">
    <property type="entry name" value="PKS_KS"/>
    <property type="match status" value="2"/>
</dbReference>
<feature type="active site" description="Proton acceptor; for dehydratase activity" evidence="6">
    <location>
        <position position="1878"/>
    </location>
</feature>
<feature type="domain" description="Ketosynthase family 3 (KS3)" evidence="9">
    <location>
        <begin position="2"/>
        <end position="410"/>
    </location>
</feature>
<evidence type="ECO:0000256" key="6">
    <source>
        <dbReference type="PROSITE-ProRule" id="PRU01363"/>
    </source>
</evidence>
<dbReference type="InterPro" id="IPR020843">
    <property type="entry name" value="ER"/>
</dbReference>
<evidence type="ECO:0000256" key="3">
    <source>
        <dbReference type="ARBA" id="ARBA00022679"/>
    </source>
</evidence>
<dbReference type="Pfam" id="PF14765">
    <property type="entry name" value="PS-DH"/>
    <property type="match status" value="1"/>
</dbReference>
<gene>
    <name evidence="11" type="ORF">J4557_09110</name>
</gene>
<feature type="compositionally biased region" description="Low complexity" evidence="7">
    <location>
        <begin position="1953"/>
        <end position="1964"/>
    </location>
</feature>
<name>A0ABS3QUL3_9ACTN</name>
<keyword evidence="1" id="KW-0596">Phosphopantetheine</keyword>
<evidence type="ECO:0000313" key="11">
    <source>
        <dbReference type="EMBL" id="MBO2437674.1"/>
    </source>
</evidence>
<feature type="compositionally biased region" description="Low complexity" evidence="7">
    <location>
        <begin position="425"/>
        <end position="436"/>
    </location>
</feature>
<dbReference type="Pfam" id="PF00550">
    <property type="entry name" value="PP-binding"/>
    <property type="match status" value="2"/>
</dbReference>
<dbReference type="EMBL" id="JAGEOK010000005">
    <property type="protein sequence ID" value="MBO2437674.1"/>
    <property type="molecule type" value="Genomic_DNA"/>
</dbReference>
<dbReference type="InterPro" id="IPR013968">
    <property type="entry name" value="PKS_KR"/>
</dbReference>
<organism evidence="11 12">
    <name type="scientific">Actinomadura nitritigenes</name>
    <dbReference type="NCBI Taxonomy" id="134602"/>
    <lineage>
        <taxon>Bacteria</taxon>
        <taxon>Bacillati</taxon>
        <taxon>Actinomycetota</taxon>
        <taxon>Actinomycetes</taxon>
        <taxon>Streptosporangiales</taxon>
        <taxon>Thermomonosporaceae</taxon>
        <taxon>Actinomadura</taxon>
    </lineage>
</organism>
<evidence type="ECO:0000259" key="8">
    <source>
        <dbReference type="PROSITE" id="PS50075"/>
    </source>
</evidence>
<dbReference type="InterPro" id="IPR057326">
    <property type="entry name" value="KR_dom"/>
</dbReference>
<dbReference type="Gene3D" id="3.40.50.720">
    <property type="entry name" value="NAD(P)-binding Rossmann-like Domain"/>
    <property type="match status" value="3"/>
</dbReference>
<evidence type="ECO:0000256" key="5">
    <source>
        <dbReference type="ARBA" id="ARBA00023315"/>
    </source>
</evidence>
<dbReference type="PROSITE" id="PS00606">
    <property type="entry name" value="KS3_1"/>
    <property type="match status" value="1"/>
</dbReference>
<dbReference type="InterPro" id="IPR013154">
    <property type="entry name" value="ADH-like_N"/>
</dbReference>
<dbReference type="InterPro" id="IPR049551">
    <property type="entry name" value="PKS_DH_C"/>
</dbReference>
<evidence type="ECO:0000256" key="1">
    <source>
        <dbReference type="ARBA" id="ARBA00022450"/>
    </source>
</evidence>
<evidence type="ECO:0000259" key="9">
    <source>
        <dbReference type="PROSITE" id="PS52004"/>
    </source>
</evidence>
<dbReference type="InterPro" id="IPR036291">
    <property type="entry name" value="NAD(P)-bd_dom_sf"/>
</dbReference>
<dbReference type="SMART" id="SM00822">
    <property type="entry name" value="PKS_KR"/>
    <property type="match status" value="1"/>
</dbReference>
<evidence type="ECO:0000313" key="12">
    <source>
        <dbReference type="Proteomes" id="UP000666915"/>
    </source>
</evidence>
<dbReference type="InterPro" id="IPR020807">
    <property type="entry name" value="PKS_DH"/>
</dbReference>
<dbReference type="InterPro" id="IPR006162">
    <property type="entry name" value="Ppantetheine_attach_site"/>
</dbReference>
<dbReference type="Pfam" id="PF08240">
    <property type="entry name" value="ADH_N"/>
    <property type="match status" value="1"/>
</dbReference>
<dbReference type="PANTHER" id="PTHR43775:SF51">
    <property type="entry name" value="INACTIVE PHENOLPHTHIOCEROL SYNTHESIS POLYKETIDE SYNTHASE TYPE I PKS1-RELATED"/>
    <property type="match status" value="1"/>
</dbReference>
<dbReference type="PROSITE" id="PS00012">
    <property type="entry name" value="PHOSPHOPANTETHEINE"/>
    <property type="match status" value="1"/>
</dbReference>
<dbReference type="Gene3D" id="3.10.129.110">
    <property type="entry name" value="Polyketide synthase dehydratase"/>
    <property type="match status" value="1"/>
</dbReference>
<dbReference type="InterPro" id="IPR032821">
    <property type="entry name" value="PKS_assoc"/>
</dbReference>
<dbReference type="Gene3D" id="3.90.180.10">
    <property type="entry name" value="Medium-chain alcohol dehydrogenases, catalytic domain"/>
    <property type="match status" value="1"/>
</dbReference>
<dbReference type="Gene3D" id="1.10.1200.10">
    <property type="entry name" value="ACP-like"/>
    <property type="match status" value="2"/>
</dbReference>
<dbReference type="InterPro" id="IPR050091">
    <property type="entry name" value="PKS_NRPS_Biosynth_Enz"/>
</dbReference>